<evidence type="ECO:0000313" key="2">
    <source>
        <dbReference type="EMBL" id="SCY08123.1"/>
    </source>
</evidence>
<evidence type="ECO:0000313" key="4">
    <source>
        <dbReference type="Proteomes" id="UP000182998"/>
    </source>
</evidence>
<protein>
    <recommendedName>
        <fullName evidence="5">Transcriptional regulator</fullName>
    </recommendedName>
</protein>
<proteinExistence type="predicted"/>
<evidence type="ECO:0000313" key="3">
    <source>
        <dbReference type="Proteomes" id="UP000032414"/>
    </source>
</evidence>
<sequence length="73" mass="8461">MENTSKLHIYRGIIQYLLESTNYTLKNIADLCDTSIKNIHSIYCDEILPANFASELKLIKLYEFILLLKPKAI</sequence>
<organism evidence="1 3">
    <name type="scientific">Legionella micdadei</name>
    <name type="common">Tatlockia micdadei</name>
    <dbReference type="NCBI Taxonomy" id="451"/>
    <lineage>
        <taxon>Bacteria</taxon>
        <taxon>Pseudomonadati</taxon>
        <taxon>Pseudomonadota</taxon>
        <taxon>Gammaproteobacteria</taxon>
        <taxon>Legionellales</taxon>
        <taxon>Legionellaceae</taxon>
        <taxon>Legionella</taxon>
    </lineage>
</organism>
<dbReference type="Proteomes" id="UP000182998">
    <property type="component" value="Unassembled WGS sequence"/>
</dbReference>
<reference evidence="3" key="1">
    <citation type="submission" date="2014-09" db="EMBL/GenBank/DDBJ databases">
        <authorList>
            <person name="Gomez-Valero L."/>
        </authorList>
    </citation>
    <scope>NUCLEOTIDE SEQUENCE [LARGE SCALE GENOMIC DNA]</scope>
    <source>
        <strain evidence="3">ATCC33218</strain>
    </source>
</reference>
<accession>A0A098GL15</accession>
<gene>
    <name evidence="1" type="ORF">LMI_2947</name>
    <name evidence="2" type="ORF">SAMN02982997_00812</name>
</gene>
<reference evidence="2 4" key="3">
    <citation type="submission" date="2016-10" db="EMBL/GenBank/DDBJ databases">
        <authorList>
            <person name="Varghese N."/>
            <person name="Submissions S."/>
        </authorList>
    </citation>
    <scope>NUCLEOTIDE SEQUENCE [LARGE SCALE GENOMIC DNA]</scope>
    <source>
        <strain evidence="2 4">ATCC 33218</strain>
    </source>
</reference>
<dbReference type="HOGENOM" id="CLU_176212_1_0_6"/>
<dbReference type="RefSeq" id="WP_045100284.1">
    <property type="nucleotide sequence ID" value="NZ_LNYM01000009.1"/>
</dbReference>
<dbReference type="Proteomes" id="UP000032414">
    <property type="component" value="Chromosome I"/>
</dbReference>
<evidence type="ECO:0000313" key="1">
    <source>
        <dbReference type="EMBL" id="CEG62181.1"/>
    </source>
</evidence>
<dbReference type="EMBL" id="FMVN01000003">
    <property type="protein sequence ID" value="SCY08123.1"/>
    <property type="molecule type" value="Genomic_DNA"/>
</dbReference>
<evidence type="ECO:0008006" key="5">
    <source>
        <dbReference type="Google" id="ProtNLM"/>
    </source>
</evidence>
<reference evidence="1" key="2">
    <citation type="submission" date="2014-09" db="EMBL/GenBank/DDBJ databases">
        <authorList>
            <person name="GOMEZ-VALERO Laura"/>
        </authorList>
    </citation>
    <scope>NUCLEOTIDE SEQUENCE</scope>
    <source>
        <strain evidence="1">ATCC33218</strain>
    </source>
</reference>
<keyword evidence="4" id="KW-1185">Reference proteome</keyword>
<dbReference type="EMBL" id="LN614830">
    <property type="protein sequence ID" value="CEG62181.1"/>
    <property type="molecule type" value="Genomic_DNA"/>
</dbReference>
<dbReference type="AlphaFoldDB" id="A0A098GL15"/>
<dbReference type="KEGG" id="tmc:LMI_2947"/>
<name>A0A098GL15_LEGMI</name>
<dbReference type="PATRIC" id="fig|451.8.peg.751"/>